<dbReference type="Gene3D" id="2.60.40.1120">
    <property type="entry name" value="Carboxypeptidase-like, regulatory domain"/>
    <property type="match status" value="1"/>
</dbReference>
<comment type="similarity">
    <text evidence="7">Belongs to the TonB-dependent receptor family.</text>
</comment>
<evidence type="ECO:0000256" key="3">
    <source>
        <dbReference type="ARBA" id="ARBA00022452"/>
    </source>
</evidence>
<name>A0ABW4IDE2_9SPHI</name>
<evidence type="ECO:0000256" key="7">
    <source>
        <dbReference type="PROSITE-ProRule" id="PRU01360"/>
    </source>
</evidence>
<dbReference type="Proteomes" id="UP001597118">
    <property type="component" value="Unassembled WGS sequence"/>
</dbReference>
<dbReference type="NCBIfam" id="TIGR04056">
    <property type="entry name" value="OMP_RagA_SusC"/>
    <property type="match status" value="1"/>
</dbReference>
<keyword evidence="11" id="KW-1185">Reference proteome</keyword>
<dbReference type="InterPro" id="IPR008969">
    <property type="entry name" value="CarboxyPept-like_regulatory"/>
</dbReference>
<dbReference type="SUPFAM" id="SSF56935">
    <property type="entry name" value="Porins"/>
    <property type="match status" value="1"/>
</dbReference>
<evidence type="ECO:0000256" key="6">
    <source>
        <dbReference type="ARBA" id="ARBA00023237"/>
    </source>
</evidence>
<dbReference type="NCBIfam" id="TIGR04057">
    <property type="entry name" value="SusC_RagA_signa"/>
    <property type="match status" value="1"/>
</dbReference>
<gene>
    <name evidence="10" type="ORF">ACFSAH_08980</name>
</gene>
<evidence type="ECO:0000313" key="10">
    <source>
        <dbReference type="EMBL" id="MFD1630009.1"/>
    </source>
</evidence>
<dbReference type="InterPro" id="IPR023996">
    <property type="entry name" value="TonB-dep_OMP_SusC/RagA"/>
</dbReference>
<dbReference type="EMBL" id="JBHUDG010000013">
    <property type="protein sequence ID" value="MFD1630009.1"/>
    <property type="molecule type" value="Genomic_DNA"/>
</dbReference>
<evidence type="ECO:0000313" key="11">
    <source>
        <dbReference type="Proteomes" id="UP001597118"/>
    </source>
</evidence>
<evidence type="ECO:0000256" key="8">
    <source>
        <dbReference type="SAM" id="SignalP"/>
    </source>
</evidence>
<keyword evidence="5 7" id="KW-0472">Membrane</keyword>
<feature type="signal peptide" evidence="8">
    <location>
        <begin position="1"/>
        <end position="24"/>
    </location>
</feature>
<dbReference type="InterPro" id="IPR023997">
    <property type="entry name" value="TonB-dep_OMP_SusC/RagA_CS"/>
</dbReference>
<accession>A0ABW4IDE2</accession>
<keyword evidence="6 7" id="KW-0998">Cell outer membrane</keyword>
<comment type="caution">
    <text evidence="10">The sequence shown here is derived from an EMBL/GenBank/DDBJ whole genome shotgun (WGS) entry which is preliminary data.</text>
</comment>
<keyword evidence="4 7" id="KW-0812">Transmembrane</keyword>
<dbReference type="RefSeq" id="WP_379662385.1">
    <property type="nucleotide sequence ID" value="NZ_JBHUDG010000013.1"/>
</dbReference>
<dbReference type="Gene3D" id="2.40.170.20">
    <property type="entry name" value="TonB-dependent receptor, beta-barrel domain"/>
    <property type="match status" value="1"/>
</dbReference>
<dbReference type="InterPro" id="IPR012910">
    <property type="entry name" value="Plug_dom"/>
</dbReference>
<keyword evidence="3 7" id="KW-1134">Transmembrane beta strand</keyword>
<reference evidence="11" key="1">
    <citation type="journal article" date="2019" name="Int. J. Syst. Evol. Microbiol.">
        <title>The Global Catalogue of Microorganisms (GCM) 10K type strain sequencing project: providing services to taxonomists for standard genome sequencing and annotation.</title>
        <authorList>
            <consortium name="The Broad Institute Genomics Platform"/>
            <consortium name="The Broad Institute Genome Sequencing Center for Infectious Disease"/>
            <person name="Wu L."/>
            <person name="Ma J."/>
        </authorList>
    </citation>
    <scope>NUCLEOTIDE SEQUENCE [LARGE SCALE GENOMIC DNA]</scope>
    <source>
        <strain evidence="11">CCUG 53762</strain>
    </source>
</reference>
<evidence type="ECO:0000259" key="9">
    <source>
        <dbReference type="Pfam" id="PF07715"/>
    </source>
</evidence>
<dbReference type="PROSITE" id="PS52016">
    <property type="entry name" value="TONB_DEPENDENT_REC_3"/>
    <property type="match status" value="1"/>
</dbReference>
<evidence type="ECO:0000256" key="4">
    <source>
        <dbReference type="ARBA" id="ARBA00022692"/>
    </source>
</evidence>
<sequence>MKLINIRYIISLLLCLLSSAGVIAQSEDIMVNGIVKNSTGQPVEGVSVLVQEKTQGIFTDKEGKFNITCSGNDRLVLKKAGFNTVYIAAYEIKPEKPIILNESLIEAGDDDNVYIPFGLRKKREVTATISTVTDADLPQLPLSTLNNALTGRLSGLHIQQTGNRPGTDDATFLIRGRSSYNSGQSPLVLVDGVARDFVDMDVNEIESISVLKDAGTLSWYGMNGANGIIYVTTKRGSASSTKITFDAQGGVQTPVTLTNPLKSYAYAFLYNEARQNDGLSSQYSQQDLVGYYTGEDPYTYPDNDFPSQFLKKVSPVQRYVATVSGGNAFARYFTLLSFYDQDGLYKGGNNANYNSNTNFRRYNFRTNLDLHINKNLDVSLDVGGRVANLRYPRDGNTSFLNTIFTTPSNAFAVLNADESYGGSSLFRNNPLAMLEARGNITDVYRTLLATANVRQKLDSWLKGLSLNLFYTYDMTGLYTSGFTQNYEVYELASPGNYTRFGNQSPLDYASSTFSGNLRNNEFWAGFDYDRNFNKHGFKFSTRVQRAVSASSGRLDDKREGISNRLSYSYNQRYFADLIASYSGSQNFIKGNRFGWFPAISAGWIVSEENFLKSSKFLDYFKLRGSYGLVGNDAIGAARRFAFNNYFTRGGTQYFFGTGYSNVPNTAQLELANPDLTWEKAKKASLGFDTRFLKQAFTLSADYFHETRSDLLTTDLSSGIIGEQLVQINAGKAQYQGVEGNLSFTKTINKVTFGLHGNYTYVKSKILSLNEEGGLPDYQRQVGFPIGGVVHGDGTVRRFLIAEGLFQSEEEIAEAPVQRFSGAVKPGDIRYKDINNDGVIDNLDFVSTNYSDIPTAYFGFGGSAKYAGFDVSFLFQGVTGRTIQINSLVNSGTSNSGYINQFSAYRWTPATAEEALYPRLTINDRTNNTANSDYWLRSGDFLKLKHVELGYTLPESTTKRLKLTSCRFYVSGFNLLTFDKLGNLPIDPEIPEAGFNSSYPYLSTFALGMNLKF</sequence>
<feature type="domain" description="TonB-dependent receptor plug" evidence="9">
    <location>
        <begin position="121"/>
        <end position="228"/>
    </location>
</feature>
<comment type="subcellular location">
    <subcellularLocation>
        <location evidence="1 7">Cell outer membrane</location>
        <topology evidence="1 7">Multi-pass membrane protein</topology>
    </subcellularLocation>
</comment>
<dbReference type="InterPro" id="IPR037066">
    <property type="entry name" value="Plug_dom_sf"/>
</dbReference>
<dbReference type="Pfam" id="PF13715">
    <property type="entry name" value="CarbopepD_reg_2"/>
    <property type="match status" value="1"/>
</dbReference>
<evidence type="ECO:0000256" key="1">
    <source>
        <dbReference type="ARBA" id="ARBA00004571"/>
    </source>
</evidence>
<keyword evidence="8" id="KW-0732">Signal</keyword>
<dbReference type="Gene3D" id="2.170.130.10">
    <property type="entry name" value="TonB-dependent receptor, plug domain"/>
    <property type="match status" value="1"/>
</dbReference>
<dbReference type="SUPFAM" id="SSF49464">
    <property type="entry name" value="Carboxypeptidase regulatory domain-like"/>
    <property type="match status" value="1"/>
</dbReference>
<protein>
    <submittedName>
        <fullName evidence="10">SusC/RagA family TonB-linked outer membrane protein</fullName>
    </submittedName>
</protein>
<organism evidence="10 11">
    <name type="scientific">Pseudopedobacter beijingensis</name>
    <dbReference type="NCBI Taxonomy" id="1207056"/>
    <lineage>
        <taxon>Bacteria</taxon>
        <taxon>Pseudomonadati</taxon>
        <taxon>Bacteroidota</taxon>
        <taxon>Sphingobacteriia</taxon>
        <taxon>Sphingobacteriales</taxon>
        <taxon>Sphingobacteriaceae</taxon>
        <taxon>Pseudopedobacter</taxon>
    </lineage>
</organism>
<keyword evidence="2 7" id="KW-0813">Transport</keyword>
<evidence type="ECO:0000256" key="2">
    <source>
        <dbReference type="ARBA" id="ARBA00022448"/>
    </source>
</evidence>
<feature type="chain" id="PRO_5045929611" evidence="8">
    <location>
        <begin position="25"/>
        <end position="1012"/>
    </location>
</feature>
<dbReference type="InterPro" id="IPR039426">
    <property type="entry name" value="TonB-dep_rcpt-like"/>
</dbReference>
<dbReference type="InterPro" id="IPR036942">
    <property type="entry name" value="Beta-barrel_TonB_sf"/>
</dbReference>
<proteinExistence type="inferred from homology"/>
<dbReference type="Pfam" id="PF07715">
    <property type="entry name" value="Plug"/>
    <property type="match status" value="1"/>
</dbReference>
<evidence type="ECO:0000256" key="5">
    <source>
        <dbReference type="ARBA" id="ARBA00023136"/>
    </source>
</evidence>